<reference evidence="1 2" key="1">
    <citation type="submission" date="2015-09" db="EMBL/GenBank/DDBJ databases">
        <title>Draft genome of the scarab beetle Oryctes borbonicus.</title>
        <authorList>
            <person name="Meyer J.M."/>
            <person name="Markov G.V."/>
            <person name="Baskaran P."/>
            <person name="Herrmann M."/>
            <person name="Sommer R.J."/>
            <person name="Roedelsperger C."/>
        </authorList>
    </citation>
    <scope>NUCLEOTIDE SEQUENCE [LARGE SCALE GENOMIC DNA]</scope>
    <source>
        <strain evidence="1">OB123</strain>
        <tissue evidence="1">Whole animal</tissue>
    </source>
</reference>
<protein>
    <submittedName>
        <fullName evidence="1">Uncharacterized protein</fullName>
    </submittedName>
</protein>
<evidence type="ECO:0000313" key="1">
    <source>
        <dbReference type="EMBL" id="KRT82237.1"/>
    </source>
</evidence>
<organism evidence="1 2">
    <name type="scientific">Oryctes borbonicus</name>
    <dbReference type="NCBI Taxonomy" id="1629725"/>
    <lineage>
        <taxon>Eukaryota</taxon>
        <taxon>Metazoa</taxon>
        <taxon>Ecdysozoa</taxon>
        <taxon>Arthropoda</taxon>
        <taxon>Hexapoda</taxon>
        <taxon>Insecta</taxon>
        <taxon>Pterygota</taxon>
        <taxon>Neoptera</taxon>
        <taxon>Endopterygota</taxon>
        <taxon>Coleoptera</taxon>
        <taxon>Polyphaga</taxon>
        <taxon>Scarabaeiformia</taxon>
        <taxon>Scarabaeidae</taxon>
        <taxon>Dynastinae</taxon>
        <taxon>Oryctes</taxon>
    </lineage>
</organism>
<dbReference type="Proteomes" id="UP000051574">
    <property type="component" value="Unassembled WGS sequence"/>
</dbReference>
<dbReference type="EMBL" id="LJIG01009859">
    <property type="protein sequence ID" value="KRT82237.1"/>
    <property type="molecule type" value="Genomic_DNA"/>
</dbReference>
<name>A0A0T6B552_9SCAR</name>
<comment type="caution">
    <text evidence="1">The sequence shown here is derived from an EMBL/GenBank/DDBJ whole genome shotgun (WGS) entry which is preliminary data.</text>
</comment>
<keyword evidence="2" id="KW-1185">Reference proteome</keyword>
<dbReference type="AlphaFoldDB" id="A0A0T6B552"/>
<proteinExistence type="predicted"/>
<accession>A0A0T6B552</accession>
<gene>
    <name evidence="1" type="ORF">AMK59_3102</name>
</gene>
<dbReference type="OrthoDB" id="10064535at2759"/>
<sequence>MRRNIGSLKLMNLIPPEVNVPQMLASHLHPKPTDFDVSGFTDNDILSQVHGAIMKRYLQWRLEATSDEIETFFRIYSYNMRHKSLRWFCENIEIAIDLGFTPRKLLSFGYLVNNDPKVPKEVLEKIPTFAGADMRVMMRRYPKLVTIPLKQYFTIYDILKSTIMKSISITACETVVT</sequence>
<evidence type="ECO:0000313" key="2">
    <source>
        <dbReference type="Proteomes" id="UP000051574"/>
    </source>
</evidence>